<evidence type="ECO:0008006" key="4">
    <source>
        <dbReference type="Google" id="ProtNLM"/>
    </source>
</evidence>
<dbReference type="Proteomes" id="UP001208689">
    <property type="component" value="Chromosome"/>
</dbReference>
<feature type="transmembrane region" description="Helical" evidence="1">
    <location>
        <begin position="106"/>
        <end position="124"/>
    </location>
</feature>
<sequence>MVVMYTMKNPNLAKKISIIFLWIIFSLVSYPFAQNSEVVSNDWKISEWFIIIFTILSGFYLYTLISVYRPVSFNMKNYEILMILGWVIMNFIKISIIPAWSNNIGASWSTFTAIIADIPILLLISAHYEEEGRKWINIQFHYRNEAKGKEKLIFIILQVLLVEMAVFLSLEGGSFIFAFLGVINFYRYHQKYKPTTQDFTNYIRLIFFCCISGSIMGFLISYCYYMGEIRIVWENIIDLILLLNSFSGIIAFYAHFTQLRYYPVEKDDFTAGGKVSNTKICKYCSTPFQKVNVSELIDQGKSFCRYCGTKLYKYEVIQLEEKEMLEEHEKILTDFNKKLIIDIDN</sequence>
<proteinExistence type="predicted"/>
<feature type="transmembrane region" description="Helical" evidence="1">
    <location>
        <begin position="80"/>
        <end position="100"/>
    </location>
</feature>
<feature type="transmembrane region" description="Helical" evidence="1">
    <location>
        <begin position="12"/>
        <end position="33"/>
    </location>
</feature>
<feature type="transmembrane region" description="Helical" evidence="1">
    <location>
        <begin position="236"/>
        <end position="256"/>
    </location>
</feature>
<dbReference type="EMBL" id="CP104013">
    <property type="protein sequence ID" value="UYP46703.1"/>
    <property type="molecule type" value="Genomic_DNA"/>
</dbReference>
<gene>
    <name evidence="2" type="ORF">NEF87_002988</name>
</gene>
<keyword evidence="1" id="KW-0812">Transmembrane</keyword>
<feature type="transmembrane region" description="Helical" evidence="1">
    <location>
        <begin position="45"/>
        <end position="68"/>
    </location>
</feature>
<feature type="transmembrane region" description="Helical" evidence="1">
    <location>
        <begin position="202"/>
        <end position="224"/>
    </location>
</feature>
<evidence type="ECO:0000313" key="3">
    <source>
        <dbReference type="Proteomes" id="UP001208689"/>
    </source>
</evidence>
<keyword evidence="1" id="KW-0472">Membrane</keyword>
<reference evidence="2" key="1">
    <citation type="submission" date="2022-09" db="EMBL/GenBank/DDBJ databases">
        <title>Actin cytoskeleton and complex cell architecture in an #Asgard archaeon.</title>
        <authorList>
            <person name="Ponce Toledo R.I."/>
            <person name="Schleper C."/>
            <person name="Rodrigues Oliveira T."/>
            <person name="Wollweber F."/>
            <person name="Xu J."/>
            <person name="Rittmann S."/>
            <person name="Klingl A."/>
            <person name="Pilhofer M."/>
        </authorList>
    </citation>
    <scope>NUCLEOTIDE SEQUENCE</scope>
    <source>
        <strain evidence="2">B-35</strain>
    </source>
</reference>
<protein>
    <recommendedName>
        <fullName evidence="4">Zinc ribbon domain-containing protein</fullName>
    </recommendedName>
</protein>
<accession>A0ABY6HT62</accession>
<evidence type="ECO:0000256" key="1">
    <source>
        <dbReference type="SAM" id="Phobius"/>
    </source>
</evidence>
<keyword evidence="1" id="KW-1133">Transmembrane helix</keyword>
<name>A0ABY6HT62_9ARCH</name>
<feature type="transmembrane region" description="Helical" evidence="1">
    <location>
        <begin position="152"/>
        <end position="182"/>
    </location>
</feature>
<keyword evidence="3" id="KW-1185">Reference proteome</keyword>
<evidence type="ECO:0000313" key="2">
    <source>
        <dbReference type="EMBL" id="UYP46703.1"/>
    </source>
</evidence>
<organism evidence="2 3">
    <name type="scientific">Candidatus Lokiarchaeum ossiferum</name>
    <dbReference type="NCBI Taxonomy" id="2951803"/>
    <lineage>
        <taxon>Archaea</taxon>
        <taxon>Promethearchaeati</taxon>
        <taxon>Promethearchaeota</taxon>
        <taxon>Promethearchaeia</taxon>
        <taxon>Promethearchaeales</taxon>
        <taxon>Promethearchaeaceae</taxon>
        <taxon>Candidatus Lokiarchaeum</taxon>
    </lineage>
</organism>